<feature type="transmembrane region" description="Helical" evidence="2">
    <location>
        <begin position="23"/>
        <end position="41"/>
    </location>
</feature>
<organism evidence="3 4">
    <name type="scientific">Podospora aff. communis PSN243</name>
    <dbReference type="NCBI Taxonomy" id="3040156"/>
    <lineage>
        <taxon>Eukaryota</taxon>
        <taxon>Fungi</taxon>
        <taxon>Dikarya</taxon>
        <taxon>Ascomycota</taxon>
        <taxon>Pezizomycotina</taxon>
        <taxon>Sordariomycetes</taxon>
        <taxon>Sordariomycetidae</taxon>
        <taxon>Sordariales</taxon>
        <taxon>Podosporaceae</taxon>
        <taxon>Podospora</taxon>
    </lineage>
</organism>
<feature type="region of interest" description="Disordered" evidence="1">
    <location>
        <begin position="399"/>
        <end position="427"/>
    </location>
</feature>
<evidence type="ECO:0000256" key="1">
    <source>
        <dbReference type="SAM" id="MobiDB-lite"/>
    </source>
</evidence>
<reference evidence="3" key="1">
    <citation type="journal article" date="2023" name="Mol. Phylogenet. Evol.">
        <title>Genome-scale phylogeny and comparative genomics of the fungal order Sordariales.</title>
        <authorList>
            <person name="Hensen N."/>
            <person name="Bonometti L."/>
            <person name="Westerberg I."/>
            <person name="Brannstrom I.O."/>
            <person name="Guillou S."/>
            <person name="Cros-Aarteil S."/>
            <person name="Calhoun S."/>
            <person name="Haridas S."/>
            <person name="Kuo A."/>
            <person name="Mondo S."/>
            <person name="Pangilinan J."/>
            <person name="Riley R."/>
            <person name="LaButti K."/>
            <person name="Andreopoulos B."/>
            <person name="Lipzen A."/>
            <person name="Chen C."/>
            <person name="Yan M."/>
            <person name="Daum C."/>
            <person name="Ng V."/>
            <person name="Clum A."/>
            <person name="Steindorff A."/>
            <person name="Ohm R.A."/>
            <person name="Martin F."/>
            <person name="Silar P."/>
            <person name="Natvig D.O."/>
            <person name="Lalanne C."/>
            <person name="Gautier V."/>
            <person name="Ament-Velasquez S.L."/>
            <person name="Kruys A."/>
            <person name="Hutchinson M.I."/>
            <person name="Powell A.J."/>
            <person name="Barry K."/>
            <person name="Miller A.N."/>
            <person name="Grigoriev I.V."/>
            <person name="Debuchy R."/>
            <person name="Gladieux P."/>
            <person name="Hiltunen Thoren M."/>
            <person name="Johannesson H."/>
        </authorList>
    </citation>
    <scope>NUCLEOTIDE SEQUENCE</scope>
    <source>
        <strain evidence="3">PSN243</strain>
    </source>
</reference>
<proteinExistence type="predicted"/>
<feature type="transmembrane region" description="Helical" evidence="2">
    <location>
        <begin position="207"/>
        <end position="229"/>
    </location>
</feature>
<feature type="transmembrane region" description="Helical" evidence="2">
    <location>
        <begin position="53"/>
        <end position="72"/>
    </location>
</feature>
<keyword evidence="4" id="KW-1185">Reference proteome</keyword>
<sequence length="427" mass="46715">MAETDPSLKFDLETALYGPGTLLGWYLTLLCVLITWIFHPSKSFPKLSLSPDVVFYSLYACIAAVHMAVLAARFETEELNALAQYWGDDYGQSVEGRKAVLEKMDPVIREMVLGIDAPFKVGMMFLWVVVVSLVGVVLAADEEARPRRRRLLPWVLFLSGMLMFCCFCFLATRCGPRAVLYGVFVGSVALGVRTLGIALFGAIWGGCAYLLVSGVLFVFMAVFAGMVLVCDPATWKGLFSREHWEDLAARVTVMKCIGSVVAFFPLAVLGVLLAGLFAVTLAFLAFGIGFIIWILPWVLWGMLTEGWFNVELGVRMSAFDQILGLCTGVAAVLLTVKAVCGTKWKEIWGAVCSGIRATCGNGRRVLVADRGKPRWRSWLDKLPSGNKFTATSESLGYELADVDDDSDTGDEDDVEAGRVSSDVERVA</sequence>
<feature type="transmembrane region" description="Helical" evidence="2">
    <location>
        <begin position="151"/>
        <end position="172"/>
    </location>
</feature>
<evidence type="ECO:0000256" key="2">
    <source>
        <dbReference type="SAM" id="Phobius"/>
    </source>
</evidence>
<feature type="compositionally biased region" description="Acidic residues" evidence="1">
    <location>
        <begin position="400"/>
        <end position="414"/>
    </location>
</feature>
<feature type="transmembrane region" description="Helical" evidence="2">
    <location>
        <begin position="322"/>
        <end position="340"/>
    </location>
</feature>
<accession>A0AAV9GRI1</accession>
<comment type="caution">
    <text evidence="3">The sequence shown here is derived from an EMBL/GenBank/DDBJ whole genome shotgun (WGS) entry which is preliminary data.</text>
</comment>
<evidence type="ECO:0000313" key="3">
    <source>
        <dbReference type="EMBL" id="KAK4450552.1"/>
    </source>
</evidence>
<dbReference type="AlphaFoldDB" id="A0AAV9GRI1"/>
<keyword evidence="2" id="KW-1133">Transmembrane helix</keyword>
<name>A0AAV9GRI1_9PEZI</name>
<gene>
    <name evidence="3" type="ORF">QBC34DRAFT_402850</name>
</gene>
<keyword evidence="2" id="KW-0472">Membrane</keyword>
<evidence type="ECO:0000313" key="4">
    <source>
        <dbReference type="Proteomes" id="UP001321760"/>
    </source>
</evidence>
<feature type="transmembrane region" description="Helical" evidence="2">
    <location>
        <begin position="121"/>
        <end position="139"/>
    </location>
</feature>
<feature type="transmembrane region" description="Helical" evidence="2">
    <location>
        <begin position="249"/>
        <end position="274"/>
    </location>
</feature>
<reference evidence="3" key="2">
    <citation type="submission" date="2023-05" db="EMBL/GenBank/DDBJ databases">
        <authorList>
            <consortium name="Lawrence Berkeley National Laboratory"/>
            <person name="Steindorff A."/>
            <person name="Hensen N."/>
            <person name="Bonometti L."/>
            <person name="Westerberg I."/>
            <person name="Brannstrom I.O."/>
            <person name="Guillou S."/>
            <person name="Cros-Aarteil S."/>
            <person name="Calhoun S."/>
            <person name="Haridas S."/>
            <person name="Kuo A."/>
            <person name="Mondo S."/>
            <person name="Pangilinan J."/>
            <person name="Riley R."/>
            <person name="Labutti K."/>
            <person name="Andreopoulos B."/>
            <person name="Lipzen A."/>
            <person name="Chen C."/>
            <person name="Yanf M."/>
            <person name="Daum C."/>
            <person name="Ng V."/>
            <person name="Clum A."/>
            <person name="Ohm R."/>
            <person name="Martin F."/>
            <person name="Silar P."/>
            <person name="Natvig D."/>
            <person name="Lalanne C."/>
            <person name="Gautier V."/>
            <person name="Ament-Velasquez S.L."/>
            <person name="Kruys A."/>
            <person name="Hutchinson M.I."/>
            <person name="Powell A.J."/>
            <person name="Barry K."/>
            <person name="Miller A.N."/>
            <person name="Grigoriev I.V."/>
            <person name="Debuchy R."/>
            <person name="Gladieux P."/>
            <person name="Thoren M.H."/>
            <person name="Johannesson H."/>
        </authorList>
    </citation>
    <scope>NUCLEOTIDE SEQUENCE</scope>
    <source>
        <strain evidence="3">PSN243</strain>
    </source>
</reference>
<protein>
    <submittedName>
        <fullName evidence="3">Uncharacterized protein</fullName>
    </submittedName>
</protein>
<keyword evidence="2" id="KW-0812">Transmembrane</keyword>
<dbReference type="Proteomes" id="UP001321760">
    <property type="component" value="Unassembled WGS sequence"/>
</dbReference>
<dbReference type="EMBL" id="MU865932">
    <property type="protein sequence ID" value="KAK4450552.1"/>
    <property type="molecule type" value="Genomic_DNA"/>
</dbReference>
<feature type="transmembrane region" description="Helical" evidence="2">
    <location>
        <begin position="178"/>
        <end position="200"/>
    </location>
</feature>
<feature type="transmembrane region" description="Helical" evidence="2">
    <location>
        <begin position="281"/>
        <end position="302"/>
    </location>
</feature>